<organism evidence="1 2">
    <name type="scientific">Saccharibacillus endophyticus</name>
    <dbReference type="NCBI Taxonomy" id="2060666"/>
    <lineage>
        <taxon>Bacteria</taxon>
        <taxon>Bacillati</taxon>
        <taxon>Bacillota</taxon>
        <taxon>Bacilli</taxon>
        <taxon>Bacillales</taxon>
        <taxon>Paenibacillaceae</taxon>
        <taxon>Saccharibacillus</taxon>
    </lineage>
</organism>
<comment type="caution">
    <text evidence="1">The sequence shown here is derived from an EMBL/GenBank/DDBJ whole genome shotgun (WGS) entry which is preliminary data.</text>
</comment>
<accession>A0ABQ1ZY09</accession>
<keyword evidence="2" id="KW-1185">Reference proteome</keyword>
<protein>
    <recommendedName>
        <fullName evidence="3">DUF4367 domain-containing protein</fullName>
    </recommendedName>
</protein>
<evidence type="ECO:0000313" key="2">
    <source>
        <dbReference type="Proteomes" id="UP000605427"/>
    </source>
</evidence>
<reference evidence="2" key="1">
    <citation type="journal article" date="2019" name="Int. J. Syst. Evol. Microbiol.">
        <title>The Global Catalogue of Microorganisms (GCM) 10K type strain sequencing project: providing services to taxonomists for standard genome sequencing and annotation.</title>
        <authorList>
            <consortium name="The Broad Institute Genomics Platform"/>
            <consortium name="The Broad Institute Genome Sequencing Center for Infectious Disease"/>
            <person name="Wu L."/>
            <person name="Ma J."/>
        </authorList>
    </citation>
    <scope>NUCLEOTIDE SEQUENCE [LARGE SCALE GENOMIC DNA]</scope>
    <source>
        <strain evidence="2">CCM 8702</strain>
    </source>
</reference>
<proteinExistence type="predicted"/>
<dbReference type="RefSeq" id="WP_172244602.1">
    <property type="nucleotide sequence ID" value="NZ_BMDD01000003.1"/>
</dbReference>
<dbReference type="Proteomes" id="UP000605427">
    <property type="component" value="Unassembled WGS sequence"/>
</dbReference>
<evidence type="ECO:0008006" key="3">
    <source>
        <dbReference type="Google" id="ProtNLM"/>
    </source>
</evidence>
<evidence type="ECO:0000313" key="1">
    <source>
        <dbReference type="EMBL" id="GGH80376.1"/>
    </source>
</evidence>
<sequence length="196" mass="21175">MKERWIATGLAGILVLSGAGMGYQAYAEQATDVQEIQTEETGGLEKTGQEPMLEPDPAAPQYNVDPASIPAEKKGLPKVLIEPDGTPTKPANVAIKDYGYGIVQSATYFANDGKQYYIVQSEVEPGEGISFIQNAESTYKEPVRHIEIGGYAAVAIDGEYRRVVHVLIDDQLLCVACWGLSAQELIAIAEQVVTRS</sequence>
<gene>
    <name evidence="1" type="ORF">GCM10007362_28590</name>
</gene>
<name>A0ABQ1ZY09_9BACL</name>
<dbReference type="EMBL" id="BMDD01000003">
    <property type="protein sequence ID" value="GGH80376.1"/>
    <property type="molecule type" value="Genomic_DNA"/>
</dbReference>